<evidence type="ECO:0000256" key="3">
    <source>
        <dbReference type="ARBA" id="ARBA00023172"/>
    </source>
</evidence>
<evidence type="ECO:0000313" key="5">
    <source>
        <dbReference type="Proteomes" id="UP000220397"/>
    </source>
</evidence>
<comment type="similarity">
    <text evidence="1">Belongs to the 'phage' integrase family.</text>
</comment>
<evidence type="ECO:0000256" key="2">
    <source>
        <dbReference type="ARBA" id="ARBA00023125"/>
    </source>
</evidence>
<dbReference type="InterPro" id="IPR011010">
    <property type="entry name" value="DNA_brk_join_enz"/>
</dbReference>
<protein>
    <submittedName>
        <fullName evidence="4">Integrase</fullName>
    </submittedName>
</protein>
<keyword evidence="3" id="KW-0233">DNA recombination</keyword>
<dbReference type="PANTHER" id="PTHR30349:SF41">
    <property type="entry name" value="INTEGRASE_RECOMBINASE PROTEIN MJ0367-RELATED"/>
    <property type="match status" value="1"/>
</dbReference>
<dbReference type="PANTHER" id="PTHR30349">
    <property type="entry name" value="PHAGE INTEGRASE-RELATED"/>
    <property type="match status" value="1"/>
</dbReference>
<evidence type="ECO:0000313" key="4">
    <source>
        <dbReference type="EMBL" id="PFB07305.1"/>
    </source>
</evidence>
<dbReference type="GO" id="GO:0003677">
    <property type="term" value="F:DNA binding"/>
    <property type="evidence" value="ECO:0007669"/>
    <property type="project" value="UniProtKB-KW"/>
</dbReference>
<dbReference type="Pfam" id="PF00589">
    <property type="entry name" value="Phage_integrase"/>
    <property type="match status" value="1"/>
</dbReference>
<gene>
    <name evidence="4" type="ORF">CN398_12740</name>
</gene>
<reference evidence="4 5" key="1">
    <citation type="submission" date="2017-09" db="EMBL/GenBank/DDBJ databases">
        <title>Large-scale bioinformatics analysis of Bacillus genomes uncovers conserved roles of natural products in bacterial physiology.</title>
        <authorList>
            <consortium name="Agbiome Team Llc"/>
            <person name="Bleich R.M."/>
            <person name="Kirk G.J."/>
            <person name="Santa Maria K.C."/>
            <person name="Allen S.E."/>
            <person name="Farag S."/>
            <person name="Shank E.A."/>
            <person name="Bowers A."/>
        </authorList>
    </citation>
    <scope>NUCLEOTIDE SEQUENCE [LARGE SCALE GENOMIC DNA]</scope>
    <source>
        <strain evidence="4 5">AFS015413</strain>
    </source>
</reference>
<accession>A0A9X6VBB2</accession>
<name>A0A9X6VBB2_BACTU</name>
<dbReference type="Gene3D" id="1.10.443.10">
    <property type="entry name" value="Intergrase catalytic core"/>
    <property type="match status" value="1"/>
</dbReference>
<keyword evidence="2" id="KW-0238">DNA-binding</keyword>
<dbReference type="InterPro" id="IPR050090">
    <property type="entry name" value="Tyrosine_recombinase_XerCD"/>
</dbReference>
<comment type="caution">
    <text evidence="4">The sequence shown here is derived from an EMBL/GenBank/DDBJ whole genome shotgun (WGS) entry which is preliminary data.</text>
</comment>
<organism evidence="4 5">
    <name type="scientific">Bacillus thuringiensis</name>
    <dbReference type="NCBI Taxonomy" id="1428"/>
    <lineage>
        <taxon>Bacteria</taxon>
        <taxon>Bacillati</taxon>
        <taxon>Bacillota</taxon>
        <taxon>Bacilli</taxon>
        <taxon>Bacillales</taxon>
        <taxon>Bacillaceae</taxon>
        <taxon>Bacillus</taxon>
        <taxon>Bacillus cereus group</taxon>
    </lineage>
</organism>
<evidence type="ECO:0000256" key="1">
    <source>
        <dbReference type="ARBA" id="ARBA00008857"/>
    </source>
</evidence>
<proteinExistence type="inferred from homology"/>
<dbReference type="EMBL" id="NTUS01000037">
    <property type="protein sequence ID" value="PFB07305.1"/>
    <property type="molecule type" value="Genomic_DNA"/>
</dbReference>
<dbReference type="GO" id="GO:0015074">
    <property type="term" value="P:DNA integration"/>
    <property type="evidence" value="ECO:0007669"/>
    <property type="project" value="InterPro"/>
</dbReference>
<sequence length="538" mass="61500">MARADLFLASKLVNYDTSNLQHDFRCGNNMFSDNVWDFKGIIDVPHWNDAQYQLNFEVFSSPIIRETVKLYIVTELQMNAFSSVKRKLYAFKMLRNYLKITPEMTSFADFTKHSLRGFFRYILNAKKEDEKPLSAVSKKIAAQVVKELLIRGGTRGWNVPKDTSYINGLYQTIITDNKKIKEGTKLGSTNKVLPESEIIDKLIKLSLDALGNDTDILAAASILIMSQVGCRISETLSIKSGCLSPIDDEVFITYTTSKTGKEPVEVTRPANELIVTTIEKLEKYTSMLRKESGFSNLFLTRNRAKKGRPVCLASSSNWTKNRLMPFIKKHDLRDESGDLLQLTSHYFRHIFATYAFKSGMKVYDVAEMMNHKSILMTETYDHTKEQKQQIIKEILSGETPVSSTNRIALQSIEGCENPFKGLTVDQANKMRRAMKIEILPHGICLHHPMRGEPCEQDGVCLGCNNFLASASYLPIYERRLEKINVEIESQLNDKSIYNTKLHYQKGKLENYIQELKRKLVEKDFQQIISDDVEVNKNA</sequence>
<dbReference type="InterPro" id="IPR013762">
    <property type="entry name" value="Integrase-like_cat_sf"/>
</dbReference>
<dbReference type="SUPFAM" id="SSF56349">
    <property type="entry name" value="DNA breaking-rejoining enzymes"/>
    <property type="match status" value="1"/>
</dbReference>
<dbReference type="PROSITE" id="PS51898">
    <property type="entry name" value="TYR_RECOMBINASE"/>
    <property type="match status" value="1"/>
</dbReference>
<dbReference type="InterPro" id="IPR002104">
    <property type="entry name" value="Integrase_catalytic"/>
</dbReference>
<dbReference type="AlphaFoldDB" id="A0A9X6VBB2"/>
<dbReference type="Proteomes" id="UP000220397">
    <property type="component" value="Unassembled WGS sequence"/>
</dbReference>
<dbReference type="GO" id="GO:0006310">
    <property type="term" value="P:DNA recombination"/>
    <property type="evidence" value="ECO:0007669"/>
    <property type="project" value="UniProtKB-KW"/>
</dbReference>
<dbReference type="RefSeq" id="WP_052497233.1">
    <property type="nucleotide sequence ID" value="NZ_CP014847.1"/>
</dbReference>
<dbReference type="CDD" id="cd00397">
    <property type="entry name" value="DNA_BRE_C"/>
    <property type="match status" value="1"/>
</dbReference>